<dbReference type="Pfam" id="PF18911">
    <property type="entry name" value="PKD_4"/>
    <property type="match status" value="1"/>
</dbReference>
<dbReference type="SMART" id="SM00089">
    <property type="entry name" value="PKD"/>
    <property type="match status" value="1"/>
</dbReference>
<dbReference type="Gene3D" id="2.60.120.260">
    <property type="entry name" value="Galactose-binding domain-like"/>
    <property type="match status" value="1"/>
</dbReference>
<dbReference type="Proteomes" id="UP000295197">
    <property type="component" value="Unassembled WGS sequence"/>
</dbReference>
<sequence>MTIKHWCIALSLIIGISSCSKKEETITDNEGLLPKPTAAFTTQIVDPKDPFTIKFINSSTNAVQSRWSFDDDSTSSESSPTHTFLNTGVYNVKLISLNKEGYWAQREETVSILPTSLVELIATRSATNLHMSYNTSMAVSKTNWFIKRGNSNYQKHAETASMLLDINPGEFVNAYVELITPKGSKTRLDMLLMASGVVKDLTTFENEFSVSHENNGGKENSEGSLKLIDNNINSKFLNSNLDQIGYTFHWQFEYFQPQVINAYTMTTGNDAPGRDPKNWDMLASNDGVTWVTLDSKDDFIFPTTGGPNNNGRTVTHTFTYNNTTPYSFYRLRVRAVGSGTLFQMAEFRMLQLPY</sequence>
<dbReference type="InterPro" id="IPR008979">
    <property type="entry name" value="Galactose-bd-like_sf"/>
</dbReference>
<evidence type="ECO:0000313" key="3">
    <source>
        <dbReference type="Proteomes" id="UP000295197"/>
    </source>
</evidence>
<evidence type="ECO:0000313" key="2">
    <source>
        <dbReference type="EMBL" id="TCV19027.1"/>
    </source>
</evidence>
<dbReference type="InterPro" id="IPR035986">
    <property type="entry name" value="PKD_dom_sf"/>
</dbReference>
<organism evidence="2 3">
    <name type="scientific">Sphingobacterium alimentarium</name>
    <dbReference type="NCBI Taxonomy" id="797292"/>
    <lineage>
        <taxon>Bacteria</taxon>
        <taxon>Pseudomonadati</taxon>
        <taxon>Bacteroidota</taxon>
        <taxon>Sphingobacteriia</taxon>
        <taxon>Sphingobacteriales</taxon>
        <taxon>Sphingobacteriaceae</taxon>
        <taxon>Sphingobacterium</taxon>
    </lineage>
</organism>
<dbReference type="OrthoDB" id="792783at2"/>
<dbReference type="EMBL" id="SMBZ01000006">
    <property type="protein sequence ID" value="TCV19027.1"/>
    <property type="molecule type" value="Genomic_DNA"/>
</dbReference>
<dbReference type="AlphaFoldDB" id="A0A4R3W1X8"/>
<dbReference type="SUPFAM" id="SSF49299">
    <property type="entry name" value="PKD domain"/>
    <property type="match status" value="1"/>
</dbReference>
<feature type="domain" description="PKD" evidence="1">
    <location>
        <begin position="57"/>
        <end position="112"/>
    </location>
</feature>
<reference evidence="2 3" key="1">
    <citation type="submission" date="2019-03" db="EMBL/GenBank/DDBJ databases">
        <title>Genomic Encyclopedia of Type Strains, Phase IV (KMG-IV): sequencing the most valuable type-strain genomes for metagenomic binning, comparative biology and taxonomic classification.</title>
        <authorList>
            <person name="Goeker M."/>
        </authorList>
    </citation>
    <scope>NUCLEOTIDE SEQUENCE [LARGE SCALE GENOMIC DNA]</scope>
    <source>
        <strain evidence="2 3">DSM 22362</strain>
    </source>
</reference>
<dbReference type="Pfam" id="PF00754">
    <property type="entry name" value="F5_F8_type_C"/>
    <property type="match status" value="1"/>
</dbReference>
<dbReference type="RefSeq" id="WP_132776801.1">
    <property type="nucleotide sequence ID" value="NZ_SMBZ01000006.1"/>
</dbReference>
<accession>A0A4R3W1X8</accession>
<name>A0A4R3W1X8_9SPHI</name>
<comment type="caution">
    <text evidence="2">The sequence shown here is derived from an EMBL/GenBank/DDBJ whole genome shotgun (WGS) entry which is preliminary data.</text>
</comment>
<dbReference type="PROSITE" id="PS50093">
    <property type="entry name" value="PKD"/>
    <property type="match status" value="1"/>
</dbReference>
<proteinExistence type="predicted"/>
<keyword evidence="3" id="KW-1185">Reference proteome</keyword>
<dbReference type="Gene3D" id="2.60.40.10">
    <property type="entry name" value="Immunoglobulins"/>
    <property type="match status" value="1"/>
</dbReference>
<dbReference type="SUPFAM" id="SSF49785">
    <property type="entry name" value="Galactose-binding domain-like"/>
    <property type="match status" value="1"/>
</dbReference>
<gene>
    <name evidence="2" type="ORF">EDC17_10067</name>
</gene>
<dbReference type="InterPro" id="IPR000421">
    <property type="entry name" value="FA58C"/>
</dbReference>
<dbReference type="InterPro" id="IPR022409">
    <property type="entry name" value="PKD/Chitinase_dom"/>
</dbReference>
<dbReference type="InterPro" id="IPR013783">
    <property type="entry name" value="Ig-like_fold"/>
</dbReference>
<dbReference type="PROSITE" id="PS51257">
    <property type="entry name" value="PROKAR_LIPOPROTEIN"/>
    <property type="match status" value="1"/>
</dbReference>
<evidence type="ECO:0000259" key="1">
    <source>
        <dbReference type="PROSITE" id="PS50093"/>
    </source>
</evidence>
<protein>
    <submittedName>
        <fullName evidence="2">PKD domain-containing protein</fullName>
    </submittedName>
</protein>
<dbReference type="InterPro" id="IPR000601">
    <property type="entry name" value="PKD_dom"/>
</dbReference>